<dbReference type="InterPro" id="IPR052895">
    <property type="entry name" value="HetReg/Transcr_Mod"/>
</dbReference>
<evidence type="ECO:0000313" key="4">
    <source>
        <dbReference type="Proteomes" id="UP001308179"/>
    </source>
</evidence>
<name>A0ABR0LEH0_9PEZI</name>
<accession>A0ABR0LEH0</accession>
<sequence length="486" mass="55436">MEPNHAVSANRLMEEEYFEGHEPSDPDQRLQENAAESCRQTTSIDGTARFRYKPLGSEKTIRLLKITRISQSDSLHCTMIHMDRYNLLHGPGFIALSYRWGDESIIGTMQLRNVFVHGTTEIAEDYETKELPQSTLDMLVELYKTERITDRWFWIDVLCLNQADILEKSAQVRLMGSIFELASEALVYVGPQIESTALAMEFWEKLRVTFAELPQVDADGKILYLSYEEILRYTDTTWASPEWQALQQHLTRPWFRRLWVMQEAVLPRSVTYVWGRFALTAHDMPLFAYWDMRSNLGMMLYQHDSSCWFSDDPYTTWYFRNALELVKTRHPPPWSASFYASFWRTLTFNTSDVASDVAQFPPAEYGDTLASLDVVKESGILANSSTRVSTSVQKQRFLTTAMAFGSWHAVCVTASGLVGLVPRYTTVGDVVAVCPGARAPFVLRSTGNERDGKKVFQFVGTGYVHELNEGIHVAASKGELESIVLR</sequence>
<dbReference type="EMBL" id="JAVRRR010000034">
    <property type="protein sequence ID" value="KAK5147584.1"/>
    <property type="molecule type" value="Genomic_DNA"/>
</dbReference>
<reference evidence="3 4" key="1">
    <citation type="submission" date="2023-08" db="EMBL/GenBank/DDBJ databases">
        <title>Black Yeasts Isolated from many extreme environments.</title>
        <authorList>
            <person name="Coleine C."/>
            <person name="Stajich J.E."/>
            <person name="Selbmann L."/>
        </authorList>
    </citation>
    <scope>NUCLEOTIDE SEQUENCE [LARGE SCALE GENOMIC DNA]</scope>
    <source>
        <strain evidence="3 4">CCFEE 5386</strain>
    </source>
</reference>
<dbReference type="Pfam" id="PF26639">
    <property type="entry name" value="Het-6_barrel"/>
    <property type="match status" value="1"/>
</dbReference>
<dbReference type="PANTHER" id="PTHR24148">
    <property type="entry name" value="ANKYRIN REPEAT DOMAIN-CONTAINING PROTEIN 39 HOMOLOG-RELATED"/>
    <property type="match status" value="1"/>
</dbReference>
<feature type="domain" description="Heterokaryon incompatibility" evidence="2">
    <location>
        <begin position="93"/>
        <end position="263"/>
    </location>
</feature>
<proteinExistence type="predicted"/>
<protein>
    <recommendedName>
        <fullName evidence="2">Heterokaryon incompatibility domain-containing protein</fullName>
    </recommendedName>
</protein>
<dbReference type="InterPro" id="IPR010730">
    <property type="entry name" value="HET"/>
</dbReference>
<dbReference type="Pfam" id="PF06985">
    <property type="entry name" value="HET"/>
    <property type="match status" value="1"/>
</dbReference>
<evidence type="ECO:0000259" key="2">
    <source>
        <dbReference type="Pfam" id="PF06985"/>
    </source>
</evidence>
<keyword evidence="4" id="KW-1185">Reference proteome</keyword>
<feature type="region of interest" description="Disordered" evidence="1">
    <location>
        <begin position="1"/>
        <end position="35"/>
    </location>
</feature>
<dbReference type="PANTHER" id="PTHR24148:SF73">
    <property type="entry name" value="HET DOMAIN PROTEIN (AFU_ORTHOLOGUE AFUA_8G01020)"/>
    <property type="match status" value="1"/>
</dbReference>
<dbReference type="Proteomes" id="UP001308179">
    <property type="component" value="Unassembled WGS sequence"/>
</dbReference>
<gene>
    <name evidence="3" type="ORF">LTR32_001004</name>
</gene>
<evidence type="ECO:0000256" key="1">
    <source>
        <dbReference type="SAM" id="MobiDB-lite"/>
    </source>
</evidence>
<comment type="caution">
    <text evidence="3">The sequence shown here is derived from an EMBL/GenBank/DDBJ whole genome shotgun (WGS) entry which is preliminary data.</text>
</comment>
<feature type="compositionally biased region" description="Basic and acidic residues" evidence="1">
    <location>
        <begin position="12"/>
        <end position="30"/>
    </location>
</feature>
<evidence type="ECO:0000313" key="3">
    <source>
        <dbReference type="EMBL" id="KAK5147584.1"/>
    </source>
</evidence>
<organism evidence="3 4">
    <name type="scientific">Rachicladosporium monterosium</name>
    <dbReference type="NCBI Taxonomy" id="1507873"/>
    <lineage>
        <taxon>Eukaryota</taxon>
        <taxon>Fungi</taxon>
        <taxon>Dikarya</taxon>
        <taxon>Ascomycota</taxon>
        <taxon>Pezizomycotina</taxon>
        <taxon>Dothideomycetes</taxon>
        <taxon>Dothideomycetidae</taxon>
        <taxon>Cladosporiales</taxon>
        <taxon>Cladosporiaceae</taxon>
        <taxon>Rachicladosporium</taxon>
    </lineage>
</organism>